<dbReference type="KEGG" id="nma:NMA1309"/>
<dbReference type="EMBL" id="AL157959">
    <property type="protein sequence ID" value="CAM08493.1"/>
    <property type="molecule type" value="Genomic_DNA"/>
</dbReference>
<accession>A0A0U1RIV5</accession>
<sequence length="39" mass="4356">MIGILRKYYSVFSDGQKVEAASRHPEGYAVRIVFGDVPV</sequence>
<name>A0A0U1RIV5_NEIMA</name>
<dbReference type="HOGENOM" id="CLU_3313267_0_0_4"/>
<organism evidence="1 2">
    <name type="scientific">Neisseria meningitidis serogroup A / serotype 4A (strain DSM 15465 / Z2491)</name>
    <dbReference type="NCBI Taxonomy" id="122587"/>
    <lineage>
        <taxon>Bacteria</taxon>
        <taxon>Pseudomonadati</taxon>
        <taxon>Pseudomonadota</taxon>
        <taxon>Betaproteobacteria</taxon>
        <taxon>Neisseriales</taxon>
        <taxon>Neisseriaceae</taxon>
        <taxon>Neisseria</taxon>
    </lineage>
</organism>
<evidence type="ECO:0000313" key="1">
    <source>
        <dbReference type="EMBL" id="CAM08493.1"/>
    </source>
</evidence>
<gene>
    <name evidence="1" type="ordered locus">NMA1309</name>
</gene>
<dbReference type="AlphaFoldDB" id="A0A0U1RIV5"/>
<reference evidence="1 2" key="1">
    <citation type="journal article" date="2000" name="Nature">
        <title>Complete DNA sequence of a serogroup A strain of Neisseria meningitidis Z2491.</title>
        <authorList>
            <person name="Parkhill J."/>
            <person name="Achtman M."/>
            <person name="James K.D."/>
            <person name="Bentley S.D."/>
            <person name="Churcher C."/>
            <person name="Klee S.R."/>
            <person name="Morelli G."/>
            <person name="Basham D."/>
            <person name="Brown D."/>
            <person name="Chillingworth T."/>
            <person name="Davies R.M."/>
            <person name="Davis P."/>
            <person name="Devlin K."/>
            <person name="Feltwell T."/>
            <person name="Hamlin N."/>
            <person name="Holroyd S."/>
            <person name="Jagels K."/>
            <person name="Leather S."/>
            <person name="Moule S."/>
            <person name="Mungall K."/>
            <person name="Quail M.A."/>
            <person name="Rajandream M.A."/>
            <person name="Rutherford K.M."/>
            <person name="Simmonds M."/>
            <person name="Skelton J."/>
            <person name="Whitehead S."/>
            <person name="Spratt B.G."/>
            <person name="Barrell B.G."/>
        </authorList>
    </citation>
    <scope>NUCLEOTIDE SEQUENCE [LARGE SCALE GENOMIC DNA]</scope>
    <source>
        <strain evidence="2">DSM 15465 / Z2491</strain>
    </source>
</reference>
<evidence type="ECO:0000313" key="2">
    <source>
        <dbReference type="Proteomes" id="UP000000626"/>
    </source>
</evidence>
<protein>
    <submittedName>
        <fullName evidence="1">Uncharacterized protein</fullName>
    </submittedName>
</protein>
<dbReference type="Proteomes" id="UP000000626">
    <property type="component" value="Chromosome"/>
</dbReference>
<dbReference type="EnsemblBacteria" id="CAM08493">
    <property type="protein sequence ID" value="CAM08493"/>
    <property type="gene ID" value="NMA1309"/>
</dbReference>
<proteinExistence type="predicted"/>